<dbReference type="AlphaFoldDB" id="A0A2U2AT69"/>
<proteinExistence type="predicted"/>
<reference evidence="3 4" key="2">
    <citation type="submission" date="2018-05" db="EMBL/GenBank/DDBJ databases">
        <title>Ignatzschineria dubaiensis sp. nov., isolated from necrotic foot tissues of dromedaries (Camelus dromedarius) and associated maggots in Dubai, United Arab Emirates.</title>
        <authorList>
            <person name="Tsang C.C."/>
            <person name="Tang J.Y.M."/>
            <person name="Fong J.Y.H."/>
            <person name="Kinne J."/>
            <person name="Lee H.H."/>
            <person name="Joseph M."/>
            <person name="Jose S."/>
            <person name="Schuster R.K."/>
            <person name="Tang Y."/>
            <person name="Sivakumar S."/>
            <person name="Chen J.H.K."/>
            <person name="Teng J.L.L."/>
            <person name="Lau S.K.P."/>
            <person name="Wernery U."/>
            <person name="Woo P.C.Y."/>
        </authorList>
    </citation>
    <scope>NUCLEOTIDE SEQUENCE [LARGE SCALE GENOMIC DNA]</scope>
    <source>
        <strain evidence="3">UAE-HKU57</strain>
        <strain evidence="4">UAE-HKU58</strain>
    </source>
</reference>
<dbReference type="RefSeq" id="WP_109201445.1">
    <property type="nucleotide sequence ID" value="NZ_QEWS01000003.1"/>
</dbReference>
<evidence type="ECO:0000313" key="3">
    <source>
        <dbReference type="Proteomes" id="UP000245059"/>
    </source>
</evidence>
<dbReference type="Proteomes" id="UP000245217">
    <property type="component" value="Unassembled WGS sequence"/>
</dbReference>
<evidence type="ECO:0000313" key="1">
    <source>
        <dbReference type="EMBL" id="PWD87876.1"/>
    </source>
</evidence>
<dbReference type="EMBL" id="QEWV01000003">
    <property type="protein sequence ID" value="PWD93121.1"/>
    <property type="molecule type" value="Genomic_DNA"/>
</dbReference>
<gene>
    <name evidence="1" type="ORF">DC077_00930</name>
    <name evidence="2" type="ORF">DC078_04720</name>
</gene>
<evidence type="ECO:0000313" key="2">
    <source>
        <dbReference type="EMBL" id="PWD93121.1"/>
    </source>
</evidence>
<organism evidence="1 3">
    <name type="scientific">Ignatzschineria cameli</name>
    <dbReference type="NCBI Taxonomy" id="2182793"/>
    <lineage>
        <taxon>Bacteria</taxon>
        <taxon>Pseudomonadati</taxon>
        <taxon>Pseudomonadota</taxon>
        <taxon>Gammaproteobacteria</taxon>
        <taxon>Cardiobacteriales</taxon>
        <taxon>Ignatzschineriaceae</taxon>
        <taxon>Ignatzschineria</taxon>
    </lineage>
</organism>
<protein>
    <submittedName>
        <fullName evidence="1">Uncharacterized protein</fullName>
    </submittedName>
</protein>
<dbReference type="EMBL" id="QEWW01000001">
    <property type="protein sequence ID" value="PWD87876.1"/>
    <property type="molecule type" value="Genomic_DNA"/>
</dbReference>
<dbReference type="Proteomes" id="UP000245059">
    <property type="component" value="Unassembled WGS sequence"/>
</dbReference>
<name>A0A2U2AT69_9GAMM</name>
<keyword evidence="4" id="KW-1185">Reference proteome</keyword>
<comment type="caution">
    <text evidence="1">The sequence shown here is derived from an EMBL/GenBank/DDBJ whole genome shotgun (WGS) entry which is preliminary data.</text>
</comment>
<accession>A0A2U2AT69</accession>
<evidence type="ECO:0000313" key="4">
    <source>
        <dbReference type="Proteomes" id="UP000245217"/>
    </source>
</evidence>
<reference evidence="1" key="1">
    <citation type="journal article" date="2018" name="Genome Announc.">
        <title>Ignatzschineria cameli sp. nov., isolated from necrotic foot tissue of dromedaries (Camelus dromedarius) and associated maggots (Wohlfahrtia species) in Dubai.</title>
        <authorList>
            <person name="Tsang C.C."/>
            <person name="Tang J.Y."/>
            <person name="Fong J.Y."/>
            <person name="Kinne J."/>
            <person name="Lee H.H."/>
            <person name="Joseph M."/>
            <person name="Jose S."/>
            <person name="Schuster R.K."/>
            <person name="Tang Y."/>
            <person name="Sivakumar S."/>
            <person name="Chen J.H."/>
            <person name="Teng J.L."/>
            <person name="Lau S.K."/>
            <person name="Wernery U."/>
            <person name="Woo P.C."/>
        </authorList>
    </citation>
    <scope>NUCLEOTIDE SEQUENCE</scope>
    <source>
        <strain evidence="1">UAE-HKU57</strain>
        <strain evidence="2">UAE-HKU58</strain>
    </source>
</reference>
<sequence>MSIFPNLLLLNKNELKDIFQKIISKNVFLKKDLDILLSEYPFINRSLESYVISISFTLVNLELAISNPFKEKLKKNLEFLRKKFGIDERDVIALDNKIDLILELNWNI</sequence>